<dbReference type="AlphaFoldDB" id="A0A8J3L0C9"/>
<dbReference type="Proteomes" id="UP000630887">
    <property type="component" value="Unassembled WGS sequence"/>
</dbReference>
<sequence>MTVTAERTAPPTTPRNPLADVRVIARKGYMEARRISTGAVLATAERSNGHDDSEWIGWAIRAAGRRPEVVIATEAARLILLAFAAGAVTAAGYQLLLRDRADASVRVELTSADEHWTYPQARDLLLGLESKIPAKLVRTTRYLAIEPVRA</sequence>
<protein>
    <submittedName>
        <fullName evidence="2">Uncharacterized protein</fullName>
    </submittedName>
</protein>
<evidence type="ECO:0000313" key="3">
    <source>
        <dbReference type="Proteomes" id="UP000630887"/>
    </source>
</evidence>
<feature type="transmembrane region" description="Helical" evidence="1">
    <location>
        <begin position="75"/>
        <end position="96"/>
    </location>
</feature>
<keyword evidence="1" id="KW-0812">Transmembrane</keyword>
<comment type="caution">
    <text evidence="2">The sequence shown here is derived from an EMBL/GenBank/DDBJ whole genome shotgun (WGS) entry which is preliminary data.</text>
</comment>
<proteinExistence type="predicted"/>
<accession>A0A8J3L0C9</accession>
<evidence type="ECO:0000256" key="1">
    <source>
        <dbReference type="SAM" id="Phobius"/>
    </source>
</evidence>
<dbReference type="EMBL" id="BONI01000082">
    <property type="protein sequence ID" value="GIG10175.1"/>
    <property type="molecule type" value="Genomic_DNA"/>
</dbReference>
<evidence type="ECO:0000313" key="2">
    <source>
        <dbReference type="EMBL" id="GIG10175.1"/>
    </source>
</evidence>
<name>A0A8J3L0C9_9ACTN</name>
<gene>
    <name evidence="2" type="ORF">Cco03nite_68750</name>
</gene>
<reference evidence="2 3" key="1">
    <citation type="submission" date="2021-01" db="EMBL/GenBank/DDBJ databases">
        <title>Whole genome shotgun sequence of Catellatospora coxensis NBRC 107359.</title>
        <authorList>
            <person name="Komaki H."/>
            <person name="Tamura T."/>
        </authorList>
    </citation>
    <scope>NUCLEOTIDE SEQUENCE [LARGE SCALE GENOMIC DNA]</scope>
    <source>
        <strain evidence="2 3">NBRC 107359</strain>
    </source>
</reference>
<dbReference type="RefSeq" id="WP_203698009.1">
    <property type="nucleotide sequence ID" value="NZ_BAAALC010000003.1"/>
</dbReference>
<keyword evidence="1" id="KW-1133">Transmembrane helix</keyword>
<organism evidence="2 3">
    <name type="scientific">Catellatospora coxensis</name>
    <dbReference type="NCBI Taxonomy" id="310354"/>
    <lineage>
        <taxon>Bacteria</taxon>
        <taxon>Bacillati</taxon>
        <taxon>Actinomycetota</taxon>
        <taxon>Actinomycetes</taxon>
        <taxon>Micromonosporales</taxon>
        <taxon>Micromonosporaceae</taxon>
        <taxon>Catellatospora</taxon>
    </lineage>
</organism>
<keyword evidence="1" id="KW-0472">Membrane</keyword>
<keyword evidence="3" id="KW-1185">Reference proteome</keyword>